<proteinExistence type="predicted"/>
<feature type="compositionally biased region" description="Low complexity" evidence="2">
    <location>
        <begin position="197"/>
        <end position="211"/>
    </location>
</feature>
<keyword evidence="5" id="KW-1185">Reference proteome</keyword>
<comment type="caution">
    <text evidence="4">The sequence shown here is derived from an EMBL/GenBank/DDBJ whole genome shotgun (WGS) entry which is preliminary data.</text>
</comment>
<feature type="compositionally biased region" description="Pro residues" evidence="2">
    <location>
        <begin position="212"/>
        <end position="227"/>
    </location>
</feature>
<dbReference type="InterPro" id="IPR029058">
    <property type="entry name" value="AB_hydrolase_fold"/>
</dbReference>
<evidence type="ECO:0000313" key="4">
    <source>
        <dbReference type="EMBL" id="OBZ75338.1"/>
    </source>
</evidence>
<accession>A0A1C7MEV0</accession>
<protein>
    <submittedName>
        <fullName evidence="4">Putative isoprenylcysteine alpha-carbonyl methylesterase ICME</fullName>
    </submittedName>
</protein>
<gene>
    <name evidence="4" type="primary">IMCE</name>
    <name evidence="4" type="ORF">A0H81_04165</name>
</gene>
<reference evidence="4 5" key="1">
    <citation type="submission" date="2016-03" db="EMBL/GenBank/DDBJ databases">
        <title>Whole genome sequencing of Grifola frondosa 9006-11.</title>
        <authorList>
            <person name="Min B."/>
            <person name="Park H."/>
            <person name="Kim J.-G."/>
            <person name="Cho H."/>
            <person name="Oh Y.-L."/>
            <person name="Kong W.-S."/>
            <person name="Choi I.-G."/>
        </authorList>
    </citation>
    <scope>NUCLEOTIDE SEQUENCE [LARGE SCALE GENOMIC DNA]</scope>
    <source>
        <strain evidence="4 5">9006-11</strain>
    </source>
</reference>
<name>A0A1C7MEV0_GRIFR</name>
<dbReference type="OrthoDB" id="6495301at2759"/>
<evidence type="ECO:0000256" key="1">
    <source>
        <dbReference type="ARBA" id="ARBA00022801"/>
    </source>
</evidence>
<dbReference type="STRING" id="5627.A0A1C7MEV0"/>
<dbReference type="EMBL" id="LUGG01000004">
    <property type="protein sequence ID" value="OBZ75338.1"/>
    <property type="molecule type" value="Genomic_DNA"/>
</dbReference>
<dbReference type="Gene3D" id="3.40.50.1820">
    <property type="entry name" value="alpha/beta hydrolase"/>
    <property type="match status" value="1"/>
</dbReference>
<evidence type="ECO:0000259" key="3">
    <source>
        <dbReference type="Pfam" id="PF20434"/>
    </source>
</evidence>
<dbReference type="AlphaFoldDB" id="A0A1C7MEV0"/>
<dbReference type="GO" id="GO:0016787">
    <property type="term" value="F:hydrolase activity"/>
    <property type="evidence" value="ECO:0007669"/>
    <property type="project" value="UniProtKB-KW"/>
</dbReference>
<feature type="domain" description="BD-FAE-like" evidence="3">
    <location>
        <begin position="58"/>
        <end position="166"/>
    </location>
</feature>
<keyword evidence="1" id="KW-0378">Hydrolase</keyword>
<dbReference type="Proteomes" id="UP000092993">
    <property type="component" value="Unassembled WGS sequence"/>
</dbReference>
<feature type="compositionally biased region" description="Low complexity" evidence="2">
    <location>
        <begin position="241"/>
        <end position="257"/>
    </location>
</feature>
<organism evidence="4 5">
    <name type="scientific">Grifola frondosa</name>
    <name type="common">Maitake</name>
    <name type="synonym">Polyporus frondosus</name>
    <dbReference type="NCBI Taxonomy" id="5627"/>
    <lineage>
        <taxon>Eukaryota</taxon>
        <taxon>Fungi</taxon>
        <taxon>Dikarya</taxon>
        <taxon>Basidiomycota</taxon>
        <taxon>Agaricomycotina</taxon>
        <taxon>Agaricomycetes</taxon>
        <taxon>Polyporales</taxon>
        <taxon>Grifolaceae</taxon>
        <taxon>Grifola</taxon>
    </lineage>
</organism>
<dbReference type="PANTHER" id="PTHR48081:SF33">
    <property type="entry name" value="KYNURENINE FORMAMIDASE"/>
    <property type="match status" value="1"/>
</dbReference>
<dbReference type="Pfam" id="PF20434">
    <property type="entry name" value="BD-FAE"/>
    <property type="match status" value="1"/>
</dbReference>
<sequence>MPSIISGQRTSQTIRALEHSSRKIFSTSMVAVTEPHAVTEQHDISYVADDASPLHQFDLYVPLQPFSQDTRPPPLIVFIHGGAWRSEDKSDHAALARRLAALSAFPVAVPNYRLTAPPTPVRHPAHAQDCLRFLHFLLSWPGSLTSPRPYDASRLYLLGHSCSAHILASIFLTPPPPPLPHPHSRPLPRSSPPPAPSSSQRASTTSTSSSAPSPPTAPGSSPPPSAPATPTHPSTPPPTPSATAQPTSSGSSSTPASERMYDHLCALLPEGTVQRDWDHLTEEHNDLLKGDTYPDIVRDFVVADASAADL</sequence>
<dbReference type="PANTHER" id="PTHR48081">
    <property type="entry name" value="AB HYDROLASE SUPERFAMILY PROTEIN C4A8.06C"/>
    <property type="match status" value="1"/>
</dbReference>
<evidence type="ECO:0000256" key="2">
    <source>
        <dbReference type="SAM" id="MobiDB-lite"/>
    </source>
</evidence>
<dbReference type="InterPro" id="IPR049492">
    <property type="entry name" value="BD-FAE-like_dom"/>
</dbReference>
<feature type="region of interest" description="Disordered" evidence="2">
    <location>
        <begin position="177"/>
        <end position="257"/>
    </location>
</feature>
<dbReference type="SUPFAM" id="SSF53474">
    <property type="entry name" value="alpha/beta-Hydrolases"/>
    <property type="match status" value="1"/>
</dbReference>
<evidence type="ECO:0000313" key="5">
    <source>
        <dbReference type="Proteomes" id="UP000092993"/>
    </source>
</evidence>
<dbReference type="InterPro" id="IPR050300">
    <property type="entry name" value="GDXG_lipolytic_enzyme"/>
</dbReference>